<keyword evidence="4" id="KW-0804">Transcription</keyword>
<dbReference type="eggNOG" id="ENOG502QV39">
    <property type="taxonomic scope" value="Eukaryota"/>
</dbReference>
<dbReference type="AlphaFoldDB" id="A0A1U7XIR1"/>
<organism evidence="7 8">
    <name type="scientific">Nicotiana sylvestris</name>
    <name type="common">Wood tobacco</name>
    <name type="synonym">South American tobacco</name>
    <dbReference type="NCBI Taxonomy" id="4096"/>
    <lineage>
        <taxon>Eukaryota</taxon>
        <taxon>Viridiplantae</taxon>
        <taxon>Streptophyta</taxon>
        <taxon>Embryophyta</taxon>
        <taxon>Tracheophyta</taxon>
        <taxon>Spermatophyta</taxon>
        <taxon>Magnoliopsida</taxon>
        <taxon>eudicotyledons</taxon>
        <taxon>Gunneridae</taxon>
        <taxon>Pentapetalae</taxon>
        <taxon>asterids</taxon>
        <taxon>lamiids</taxon>
        <taxon>Solanales</taxon>
        <taxon>Solanaceae</taxon>
        <taxon>Nicotianoideae</taxon>
        <taxon>Nicotianeae</taxon>
        <taxon>Nicotiana</taxon>
    </lineage>
</organism>
<keyword evidence="5" id="KW-0539">Nucleus</keyword>
<gene>
    <name evidence="8" type="primary">LOC104238166</name>
</gene>
<dbReference type="PANTHER" id="PTHR31744:SF210">
    <property type="entry name" value="NAC DOMAIN-CONTAINING PROTEIN 86-LIKE"/>
    <property type="match status" value="1"/>
</dbReference>
<dbReference type="Gene3D" id="2.170.150.80">
    <property type="entry name" value="NAC domain"/>
    <property type="match status" value="1"/>
</dbReference>
<evidence type="ECO:0000313" key="7">
    <source>
        <dbReference type="Proteomes" id="UP000189701"/>
    </source>
</evidence>
<dbReference type="KEGG" id="nsy:104238166"/>
<dbReference type="Pfam" id="PF02365">
    <property type="entry name" value="NAM"/>
    <property type="match status" value="1"/>
</dbReference>
<accession>A0A1U7XIR1</accession>
<dbReference type="PANTHER" id="PTHR31744">
    <property type="entry name" value="PROTEIN CUP-SHAPED COTYLEDON 2-RELATED"/>
    <property type="match status" value="1"/>
</dbReference>
<evidence type="ECO:0000313" key="8">
    <source>
        <dbReference type="RefSeq" id="XP_009790763.1"/>
    </source>
</evidence>
<dbReference type="Proteomes" id="UP000189701">
    <property type="component" value="Unplaced"/>
</dbReference>
<dbReference type="InterPro" id="IPR036093">
    <property type="entry name" value="NAC_dom_sf"/>
</dbReference>
<sequence>MAPVSLPPGFRFHPTDEELVAYYLKRKINGKKIELEIIPEVDLYKCEPWDLPGKSLLPSKDLEWYFFSPRDRKYPNGSRTNRATKAGYWKATGKDRKVNSQMRSVGMKKTLVYYRGRAPHGARTDWVMHEYRLDERECEVANGLQDAYALCRVIKRSLNGPKTGDVHYASDRSSSIEIYSEGRCEKYHDMEIRSHDYAMPSSSSSSSMAVHGSPMNVATPTPTPSDDKWNMQYLSNEAFSFNNSTAHPIPNYGTLPYPPSKVNIALECARLQHRFALPPLEIQDFPQVGYVDNKMPQSSFLQSTNQTDIVEEILSVAQLASQNLINQDSSWGGNSCAPVDDFSFLPPNNNRIHDLGSFHFIEQLKEDQNVRSPDIGDFGEDFKSDRMVENLRWIGMSDGDLEKTFLEDYKTVPIENVSAVQRKENQFQGEDSGHYNSLNGFNETDTNNFSIGFGNDNLFDDGDMTDGLSNSSSFEMYEKIEVNHGFFIATRQAAKTFYHQVTPSTTLRIHRNLVTVHDFPLYIGKISDSTSIIPKERTFLDNFIKKVTRPWTTTMRTLAGMIALLHTFFWICFGGCLDEKGSKFEAKRGVSVNGECLMEREEKKKAQEFKWYCYKQNKFSIPGKEEEKYCNVAVEKKWPYLTLVVALSTIWLHHIVPSF</sequence>
<evidence type="ECO:0000259" key="6">
    <source>
        <dbReference type="PROSITE" id="PS51005"/>
    </source>
</evidence>
<evidence type="ECO:0000256" key="1">
    <source>
        <dbReference type="ARBA" id="ARBA00004123"/>
    </source>
</evidence>
<evidence type="ECO:0000256" key="3">
    <source>
        <dbReference type="ARBA" id="ARBA00023125"/>
    </source>
</evidence>
<evidence type="ECO:0000256" key="2">
    <source>
        <dbReference type="ARBA" id="ARBA00023015"/>
    </source>
</evidence>
<dbReference type="GO" id="GO:0005634">
    <property type="term" value="C:nucleus"/>
    <property type="evidence" value="ECO:0007669"/>
    <property type="project" value="UniProtKB-SubCell"/>
</dbReference>
<feature type="domain" description="NAC" evidence="6">
    <location>
        <begin position="6"/>
        <end position="156"/>
    </location>
</feature>
<keyword evidence="2" id="KW-0805">Transcription regulation</keyword>
<dbReference type="SUPFAM" id="SSF101941">
    <property type="entry name" value="NAC domain"/>
    <property type="match status" value="1"/>
</dbReference>
<dbReference type="FunFam" id="2.170.150.80:FF:000002">
    <property type="entry name" value="Nac domain-containing protein 86"/>
    <property type="match status" value="1"/>
</dbReference>
<proteinExistence type="predicted"/>
<keyword evidence="7" id="KW-1185">Reference proteome</keyword>
<dbReference type="GO" id="GO:0003677">
    <property type="term" value="F:DNA binding"/>
    <property type="evidence" value="ECO:0007669"/>
    <property type="project" value="UniProtKB-KW"/>
</dbReference>
<dbReference type="PROSITE" id="PS51005">
    <property type="entry name" value="NAC"/>
    <property type="match status" value="1"/>
</dbReference>
<dbReference type="GeneID" id="104238166"/>
<keyword evidence="3" id="KW-0238">DNA-binding</keyword>
<dbReference type="RefSeq" id="XP_009790763.1">
    <property type="nucleotide sequence ID" value="XM_009792461.1"/>
</dbReference>
<evidence type="ECO:0000256" key="5">
    <source>
        <dbReference type="ARBA" id="ARBA00023242"/>
    </source>
</evidence>
<dbReference type="InterPro" id="IPR003441">
    <property type="entry name" value="NAC-dom"/>
</dbReference>
<protein>
    <submittedName>
        <fullName evidence="8">Uncharacterized protein LOC104238166</fullName>
    </submittedName>
</protein>
<evidence type="ECO:0000256" key="4">
    <source>
        <dbReference type="ARBA" id="ARBA00023163"/>
    </source>
</evidence>
<name>A0A1U7XIR1_NICSY</name>
<reference evidence="8" key="2">
    <citation type="submission" date="2025-08" db="UniProtKB">
        <authorList>
            <consortium name="RefSeq"/>
        </authorList>
    </citation>
    <scope>IDENTIFICATION</scope>
    <source>
        <tissue evidence="8">Leaf</tissue>
    </source>
</reference>
<comment type="subcellular location">
    <subcellularLocation>
        <location evidence="1">Nucleus</location>
    </subcellularLocation>
</comment>
<dbReference type="GO" id="GO:0006355">
    <property type="term" value="P:regulation of DNA-templated transcription"/>
    <property type="evidence" value="ECO:0007669"/>
    <property type="project" value="InterPro"/>
</dbReference>
<dbReference type="OrthoDB" id="1860415at2759"/>
<reference evidence="7" key="1">
    <citation type="journal article" date="2013" name="Genome Biol.">
        <title>Reference genomes and transcriptomes of Nicotiana sylvestris and Nicotiana tomentosiformis.</title>
        <authorList>
            <person name="Sierro N."/>
            <person name="Battey J.N."/>
            <person name="Ouadi S."/>
            <person name="Bovet L."/>
            <person name="Goepfert S."/>
            <person name="Bakaher N."/>
            <person name="Peitsch M.C."/>
            <person name="Ivanov N.V."/>
        </authorList>
    </citation>
    <scope>NUCLEOTIDE SEQUENCE [LARGE SCALE GENOMIC DNA]</scope>
</reference>
<dbReference type="STRING" id="4096.A0A1U7XIR1"/>